<evidence type="ECO:0000313" key="2">
    <source>
        <dbReference type="EMBL" id="MFD1989793.1"/>
    </source>
</evidence>
<proteinExistence type="predicted"/>
<gene>
    <name evidence="2" type="ORF">ACFSGI_07480</name>
</gene>
<dbReference type="EMBL" id="JBHUGF010000010">
    <property type="protein sequence ID" value="MFD1989793.1"/>
    <property type="molecule type" value="Genomic_DNA"/>
</dbReference>
<dbReference type="RefSeq" id="WP_204823528.1">
    <property type="nucleotide sequence ID" value="NZ_JBHUGF010000010.1"/>
</dbReference>
<evidence type="ECO:0000313" key="3">
    <source>
        <dbReference type="Proteomes" id="UP001597403"/>
    </source>
</evidence>
<reference evidence="3" key="1">
    <citation type="journal article" date="2019" name="Int. J. Syst. Evol. Microbiol.">
        <title>The Global Catalogue of Microorganisms (GCM) 10K type strain sequencing project: providing services to taxonomists for standard genome sequencing and annotation.</title>
        <authorList>
            <consortium name="The Broad Institute Genomics Platform"/>
            <consortium name="The Broad Institute Genome Sequencing Center for Infectious Disease"/>
            <person name="Wu L."/>
            <person name="Ma J."/>
        </authorList>
    </citation>
    <scope>NUCLEOTIDE SEQUENCE [LARGE SCALE GENOMIC DNA]</scope>
    <source>
        <strain evidence="3">CGMCC 1.15067</strain>
    </source>
</reference>
<keyword evidence="3" id="KW-1185">Reference proteome</keyword>
<dbReference type="Proteomes" id="UP001597403">
    <property type="component" value="Unassembled WGS sequence"/>
</dbReference>
<feature type="transmembrane region" description="Helical" evidence="1">
    <location>
        <begin position="20"/>
        <end position="38"/>
    </location>
</feature>
<comment type="caution">
    <text evidence="2">The sequence shown here is derived from an EMBL/GenBank/DDBJ whole genome shotgun (WGS) entry which is preliminary data.</text>
</comment>
<organism evidence="2 3">
    <name type="scientific">Paenibacillus nicotianae</name>
    <dbReference type="NCBI Taxonomy" id="1526551"/>
    <lineage>
        <taxon>Bacteria</taxon>
        <taxon>Bacillati</taxon>
        <taxon>Bacillota</taxon>
        <taxon>Bacilli</taxon>
        <taxon>Bacillales</taxon>
        <taxon>Paenibacillaceae</taxon>
        <taxon>Paenibacillus</taxon>
    </lineage>
</organism>
<keyword evidence="1" id="KW-1133">Transmembrane helix</keyword>
<keyword evidence="1" id="KW-0812">Transmembrane</keyword>
<sequence length="121" mass="13847">MSQIWNNIKNSGVWMLTEKVLSIIAIIISTATFSYTIVQSFQSSSENLVIYSYQPDKDFKIKIEKFTTIPDHYSIPFQFKILLANTGEKTLTLARFSSTFFQQEDLGYSGLTDTGFFTEDN</sequence>
<name>A0ABW4UQT0_9BACL</name>
<protein>
    <submittedName>
        <fullName evidence="2">Uncharacterized protein</fullName>
    </submittedName>
</protein>
<evidence type="ECO:0000256" key="1">
    <source>
        <dbReference type="SAM" id="Phobius"/>
    </source>
</evidence>
<accession>A0ABW4UQT0</accession>
<keyword evidence="1" id="KW-0472">Membrane</keyword>